<dbReference type="Pfam" id="PF15902">
    <property type="entry name" value="Sortilin-Vps10"/>
    <property type="match status" value="1"/>
</dbReference>
<evidence type="ECO:0000256" key="6">
    <source>
        <dbReference type="SAM" id="Phobius"/>
    </source>
</evidence>
<evidence type="ECO:0000256" key="2">
    <source>
        <dbReference type="ARBA" id="ARBA00022729"/>
    </source>
</evidence>
<evidence type="ECO:0000256" key="3">
    <source>
        <dbReference type="ARBA" id="ARBA00022737"/>
    </source>
</evidence>
<comment type="caution">
    <text evidence="8">The sequence shown here is derived from an EMBL/GenBank/DDBJ whole genome shotgun (WGS) entry which is preliminary data.</text>
</comment>
<sequence length="1069" mass="117596">MDRAGKRSHSDQCLLGSYSYEFGDHGGLIVMADVTRRTSNVVFSWTEGADWYDFELDGEPFHVNNIITSDSAASTKFLIYGTRDYDTGIGPPDAQSSDYETWIPSAGLISGESCLLGRITSYVRRKPHAKCFNGEKFERPVFKNNCPCTFEDYHCALGFARTLGESECRPVDVDAVLTPEEMECTSSGAYFADAYRRVPGDTCEGGFVPPKAQASNQEGEVAIERILSMDGVYIANYVDDPFVEFSEEEGELVDDEPVEGIDFQRHHGAVKPSKDEDYIRTVISFDNGGMWSHLEPPAGDHEGRQIECPKSRCSIHLHVVSSEVTSVPLYATEAAVGLILAMGNIGPYLRYEQDEMNTYLSRDGGLTWQEVHAGMISSSTGEPFHVNNIITSDSAASTKFLIYGTRDYDSEPTPISQAVDMCFITLTSHRFCRGRVAGIGPPDAQSSDYETWIPSAGLISGESCLLGRITSYVRRKPHAKCFNGEKFERPVFKNNCPCTFEDYHCALGFARTLGESECRPVDVDAVLTPEEMECTSSGAYFADAYRRVPGDTCEGGFVPPKAQVPCPSFSPLSRAALIAFALIVVIILLLIGMNRAAAGSEGNGGFETLRYVKYATLTRAGRETEDYTSENEGELGDAPSLDQYCANVGRSKKGDDNVVHHNIASDSEESLDFDFDDDVDALRRQGDHQAGFSCNYHARVPPGLQASLGRLKTSDIGSYSYEFGDHGGLIVMADVTRRTSNVVFSWTEGADWYDFELDGEPFHVNNIITSDSAASTKFLIYGTRDYDNVLYHLDFSSILPRTCSGYWAPDAQSSDYETWIPSAGLISGESCLLGRITSYVRRKPHAKCFNGEKFERPVFKNNCPCTFEDYHCALGFARTLGESECRPVDVDAVLTPEEMECTSSGAYFADAYRRVPAALIAFALIVVIILLLIGMNRAAAGSEGNGGFETLRYVKYATLTRAGRETEDYTSENEGELGDAPSLDQYCANVGRSKKGDDNVVHHNIASDSEESLDFDFDDDVDALRRQGDHQVRMRTGGLSSATSAVPKLQAPAWPSQAFDNEDFPLDTD</sequence>
<dbReference type="InterPro" id="IPR036278">
    <property type="entry name" value="Sialidase_sf"/>
</dbReference>
<accession>A0A7J6N502</accession>
<evidence type="ECO:0000256" key="4">
    <source>
        <dbReference type="ARBA" id="ARBA00023180"/>
    </source>
</evidence>
<dbReference type="InterPro" id="IPR050310">
    <property type="entry name" value="VPS10-sortilin"/>
</dbReference>
<evidence type="ECO:0000313" key="8">
    <source>
        <dbReference type="EMBL" id="KAF4679009.1"/>
    </source>
</evidence>
<evidence type="ECO:0000259" key="7">
    <source>
        <dbReference type="SMART" id="SM00602"/>
    </source>
</evidence>
<dbReference type="GO" id="GO:0016020">
    <property type="term" value="C:membrane"/>
    <property type="evidence" value="ECO:0007669"/>
    <property type="project" value="InterPro"/>
</dbReference>
<keyword evidence="4" id="KW-0325">Glycoprotein</keyword>
<organism evidence="8 9">
    <name type="scientific">Perkinsus olseni</name>
    <name type="common">Perkinsus atlanticus</name>
    <dbReference type="NCBI Taxonomy" id="32597"/>
    <lineage>
        <taxon>Eukaryota</taxon>
        <taxon>Sar</taxon>
        <taxon>Alveolata</taxon>
        <taxon>Perkinsozoa</taxon>
        <taxon>Perkinsea</taxon>
        <taxon>Perkinsida</taxon>
        <taxon>Perkinsidae</taxon>
        <taxon>Perkinsus</taxon>
    </lineage>
</organism>
<comment type="similarity">
    <text evidence="1">Belongs to the VPS10-related sortilin family.</text>
</comment>
<dbReference type="AlphaFoldDB" id="A0A7J6N502"/>
<dbReference type="GO" id="GO:0006892">
    <property type="term" value="P:post-Golgi vesicle-mediated transport"/>
    <property type="evidence" value="ECO:0007669"/>
    <property type="project" value="TreeGrafter"/>
</dbReference>
<dbReference type="PANTHER" id="PTHR12106">
    <property type="entry name" value="SORTILIN RELATED"/>
    <property type="match status" value="1"/>
</dbReference>
<dbReference type="EMBL" id="JABANP010000801">
    <property type="protein sequence ID" value="KAF4679009.1"/>
    <property type="molecule type" value="Genomic_DNA"/>
</dbReference>
<dbReference type="Gene3D" id="2.10.70.80">
    <property type="match status" value="3"/>
</dbReference>
<name>A0A7J6N502_PEROL</name>
<feature type="domain" description="VPS10" evidence="7">
    <location>
        <begin position="12"/>
        <end position="571"/>
    </location>
</feature>
<dbReference type="SMART" id="SM00602">
    <property type="entry name" value="VPS10"/>
    <property type="match status" value="1"/>
</dbReference>
<dbReference type="Proteomes" id="UP000541610">
    <property type="component" value="Unassembled WGS sequence"/>
</dbReference>
<dbReference type="Gene3D" id="3.30.60.270">
    <property type="match status" value="2"/>
</dbReference>
<evidence type="ECO:0000313" key="9">
    <source>
        <dbReference type="Proteomes" id="UP000541610"/>
    </source>
</evidence>
<dbReference type="OrthoDB" id="443634at2759"/>
<dbReference type="SUPFAM" id="SSF50939">
    <property type="entry name" value="Sialidases"/>
    <property type="match status" value="1"/>
</dbReference>
<keyword evidence="6" id="KW-1133">Transmembrane helix</keyword>
<protein>
    <submittedName>
        <fullName evidence="8">Sorl1p</fullName>
    </submittedName>
</protein>
<reference evidence="8 9" key="1">
    <citation type="submission" date="2020-04" db="EMBL/GenBank/DDBJ databases">
        <title>Perkinsus olseni comparative genomics.</title>
        <authorList>
            <person name="Bogema D.R."/>
        </authorList>
    </citation>
    <scope>NUCLEOTIDE SEQUENCE [LARGE SCALE GENOMIC DNA]</scope>
    <source>
        <strain evidence="8">00978-12</strain>
    </source>
</reference>
<dbReference type="PANTHER" id="PTHR12106:SF27">
    <property type="entry name" value="SORTILIN-RELATED RECEPTOR"/>
    <property type="match status" value="1"/>
</dbReference>
<proteinExistence type="inferred from homology"/>
<keyword evidence="2" id="KW-0732">Signal</keyword>
<dbReference type="InterPro" id="IPR031777">
    <property type="entry name" value="Sortilin_C"/>
</dbReference>
<evidence type="ECO:0000256" key="1">
    <source>
        <dbReference type="ARBA" id="ARBA00008251"/>
    </source>
</evidence>
<dbReference type="InterPro" id="IPR031778">
    <property type="entry name" value="Sortilin_N"/>
</dbReference>
<dbReference type="Pfam" id="PF15901">
    <property type="entry name" value="Sortilin_C"/>
    <property type="match status" value="3"/>
</dbReference>
<feature type="transmembrane region" description="Helical" evidence="6">
    <location>
        <begin position="572"/>
        <end position="591"/>
    </location>
</feature>
<evidence type="ECO:0000256" key="5">
    <source>
        <dbReference type="SAM" id="MobiDB-lite"/>
    </source>
</evidence>
<feature type="compositionally biased region" description="Acidic residues" evidence="5">
    <location>
        <begin position="1060"/>
        <end position="1069"/>
    </location>
</feature>
<gene>
    <name evidence="8" type="primary">SORL1_2</name>
    <name evidence="8" type="ORF">FOZ60_015779</name>
</gene>
<feature type="transmembrane region" description="Helical" evidence="6">
    <location>
        <begin position="917"/>
        <end position="935"/>
    </location>
</feature>
<feature type="region of interest" description="Disordered" evidence="5">
    <location>
        <begin position="1030"/>
        <end position="1069"/>
    </location>
</feature>
<keyword evidence="3" id="KW-0677">Repeat</keyword>
<dbReference type="SUPFAM" id="SSF110296">
    <property type="entry name" value="Oligoxyloglucan reducing end-specific cellobiohydrolase"/>
    <property type="match status" value="1"/>
</dbReference>
<keyword evidence="6" id="KW-0472">Membrane</keyword>
<dbReference type="InterPro" id="IPR006581">
    <property type="entry name" value="VPS10"/>
</dbReference>
<keyword evidence="6" id="KW-0812">Transmembrane</keyword>
<dbReference type="GO" id="GO:0005794">
    <property type="term" value="C:Golgi apparatus"/>
    <property type="evidence" value="ECO:0007669"/>
    <property type="project" value="TreeGrafter"/>
</dbReference>